<dbReference type="EMBL" id="HF935418">
    <property type="protein sequence ID" value="CCX30080.1"/>
    <property type="molecule type" value="Genomic_DNA"/>
</dbReference>
<accession>U4LL33</accession>
<gene>
    <name evidence="1" type="ORF">PCON_08106</name>
</gene>
<sequence length="29" mass="3472">MYGKSVNGKWRWGGNRGMWQTSNNMKRLQ</sequence>
<dbReference type="AlphaFoldDB" id="U4LL33"/>
<organism evidence="1 2">
    <name type="scientific">Pyronema omphalodes (strain CBS 100304)</name>
    <name type="common">Pyronema confluens</name>
    <dbReference type="NCBI Taxonomy" id="1076935"/>
    <lineage>
        <taxon>Eukaryota</taxon>
        <taxon>Fungi</taxon>
        <taxon>Dikarya</taxon>
        <taxon>Ascomycota</taxon>
        <taxon>Pezizomycotina</taxon>
        <taxon>Pezizomycetes</taxon>
        <taxon>Pezizales</taxon>
        <taxon>Pyronemataceae</taxon>
        <taxon>Pyronema</taxon>
    </lineage>
</organism>
<evidence type="ECO:0000313" key="1">
    <source>
        <dbReference type="EMBL" id="CCX30080.1"/>
    </source>
</evidence>
<reference evidence="1 2" key="1">
    <citation type="journal article" date="2013" name="PLoS Genet.">
        <title>The genome and development-dependent transcriptomes of Pyronema confluens: a window into fungal evolution.</title>
        <authorList>
            <person name="Traeger S."/>
            <person name="Altegoer F."/>
            <person name="Freitag M."/>
            <person name="Gabaldon T."/>
            <person name="Kempken F."/>
            <person name="Kumar A."/>
            <person name="Marcet-Houben M."/>
            <person name="Poggeler S."/>
            <person name="Stajich J.E."/>
            <person name="Nowrousian M."/>
        </authorList>
    </citation>
    <scope>NUCLEOTIDE SEQUENCE [LARGE SCALE GENOMIC DNA]</scope>
    <source>
        <strain evidence="2">CBS 100304</strain>
        <tissue evidence="1">Vegetative mycelium</tissue>
    </source>
</reference>
<protein>
    <submittedName>
        <fullName evidence="1">Uncharacterized protein</fullName>
    </submittedName>
</protein>
<name>U4LL33_PYROM</name>
<keyword evidence="2" id="KW-1185">Reference proteome</keyword>
<proteinExistence type="predicted"/>
<dbReference type="Proteomes" id="UP000018144">
    <property type="component" value="Unassembled WGS sequence"/>
</dbReference>
<evidence type="ECO:0000313" key="2">
    <source>
        <dbReference type="Proteomes" id="UP000018144"/>
    </source>
</evidence>